<dbReference type="VEuPathDB" id="FungiDB:AeMF1_019579"/>
<comment type="caution">
    <text evidence="1">The sequence shown here is derived from an EMBL/GenBank/DDBJ whole genome shotgun (WGS) entry which is preliminary data.</text>
</comment>
<dbReference type="Proteomes" id="UP000481153">
    <property type="component" value="Unassembled WGS sequence"/>
</dbReference>
<dbReference type="AlphaFoldDB" id="A0A6G0X153"/>
<name>A0A6G0X153_9STRA</name>
<evidence type="ECO:0000313" key="2">
    <source>
        <dbReference type="Proteomes" id="UP000481153"/>
    </source>
</evidence>
<evidence type="ECO:0000313" key="1">
    <source>
        <dbReference type="EMBL" id="KAF0733603.1"/>
    </source>
</evidence>
<sequence>MFRSKTVLHALLNDGDSKHVVPLTIYISPESDLDWLNQTAPDPTYFEQIVDCLQHDEWAVLQSQVQALTQPSKKSEASAFSSSREILLDAIKFTYEVRPNSRSYNVLSPQTDDRFSPIPMASFEIIVRCYPKHVNIPSMGQDPQPAITAFFKPDDN</sequence>
<gene>
    <name evidence="1" type="ORF">Ae201684_009537</name>
</gene>
<dbReference type="EMBL" id="VJMJ01000121">
    <property type="protein sequence ID" value="KAF0733603.1"/>
    <property type="molecule type" value="Genomic_DNA"/>
</dbReference>
<protein>
    <submittedName>
        <fullName evidence="1">Uncharacterized protein</fullName>
    </submittedName>
</protein>
<keyword evidence="2" id="KW-1185">Reference proteome</keyword>
<organism evidence="1 2">
    <name type="scientific">Aphanomyces euteiches</name>
    <dbReference type="NCBI Taxonomy" id="100861"/>
    <lineage>
        <taxon>Eukaryota</taxon>
        <taxon>Sar</taxon>
        <taxon>Stramenopiles</taxon>
        <taxon>Oomycota</taxon>
        <taxon>Saprolegniomycetes</taxon>
        <taxon>Saprolegniales</taxon>
        <taxon>Verrucalvaceae</taxon>
        <taxon>Aphanomyces</taxon>
    </lineage>
</organism>
<reference evidence="1 2" key="1">
    <citation type="submission" date="2019-07" db="EMBL/GenBank/DDBJ databases">
        <title>Genomics analysis of Aphanomyces spp. identifies a new class of oomycete effector associated with host adaptation.</title>
        <authorList>
            <person name="Gaulin E."/>
        </authorList>
    </citation>
    <scope>NUCLEOTIDE SEQUENCE [LARGE SCALE GENOMIC DNA]</scope>
    <source>
        <strain evidence="1 2">ATCC 201684</strain>
    </source>
</reference>
<accession>A0A6G0X153</accession>
<proteinExistence type="predicted"/>